<gene>
    <name evidence="2" type="ORF">GURASL_17970</name>
</gene>
<dbReference type="PANTHER" id="PTHR31793">
    <property type="entry name" value="4-HYDROXYBENZOYL-COA THIOESTERASE FAMILY MEMBER"/>
    <property type="match status" value="1"/>
</dbReference>
<dbReference type="InterPro" id="IPR029069">
    <property type="entry name" value="HotDog_dom_sf"/>
</dbReference>
<dbReference type="InterPro" id="IPR050563">
    <property type="entry name" value="4-hydroxybenzoyl-CoA_TE"/>
</dbReference>
<dbReference type="SUPFAM" id="SSF54637">
    <property type="entry name" value="Thioesterase/thiol ester dehydrase-isomerase"/>
    <property type="match status" value="1"/>
</dbReference>
<dbReference type="PANTHER" id="PTHR31793:SF37">
    <property type="entry name" value="ACYL-COA THIOESTER HYDROLASE YBGC"/>
    <property type="match status" value="1"/>
</dbReference>
<accession>A0ABM8EKF6</accession>
<sequence length="152" mass="16926">MPIDPVIEPALLPRLYQGTFAVPAEAIDENGHVNNVVYVQWMQEFATRHSDALGLTRAKYVELGGCWVVRAHRITYLQPALPGDRLTVATWVATMDRFRSLRRYRFVRSADGQMLATAETDWVYVTIAAGRPSTIPAAVANAFVVLPEADEP</sequence>
<evidence type="ECO:0000256" key="1">
    <source>
        <dbReference type="ARBA" id="ARBA00022801"/>
    </source>
</evidence>
<organism evidence="2 3">
    <name type="scientific">Geotalea uraniireducens</name>
    <dbReference type="NCBI Taxonomy" id="351604"/>
    <lineage>
        <taxon>Bacteria</taxon>
        <taxon>Pseudomonadati</taxon>
        <taxon>Thermodesulfobacteriota</taxon>
        <taxon>Desulfuromonadia</taxon>
        <taxon>Geobacterales</taxon>
        <taxon>Geobacteraceae</taxon>
        <taxon>Geotalea</taxon>
    </lineage>
</organism>
<reference evidence="2 3" key="1">
    <citation type="submission" date="2022-12" db="EMBL/GenBank/DDBJ databases">
        <title>Polyphasic characterization of Geotalea uranireducens NIT-SL11 newly isolated from a complex of sewage sludge and microbially reduced graphene oxide.</title>
        <authorList>
            <person name="Xie L."/>
            <person name="Yoshida N."/>
            <person name="Meng L."/>
        </authorList>
    </citation>
    <scope>NUCLEOTIDE SEQUENCE [LARGE SCALE GENOMIC DNA]</scope>
    <source>
        <strain evidence="2 3">NIT-SL11</strain>
    </source>
</reference>
<dbReference type="Pfam" id="PF13279">
    <property type="entry name" value="4HBT_2"/>
    <property type="match status" value="1"/>
</dbReference>
<protein>
    <submittedName>
        <fullName evidence="2">Thioesterase</fullName>
    </submittedName>
</protein>
<dbReference type="Gene3D" id="3.10.129.10">
    <property type="entry name" value="Hotdog Thioesterase"/>
    <property type="match status" value="1"/>
</dbReference>
<evidence type="ECO:0000313" key="3">
    <source>
        <dbReference type="Proteomes" id="UP001317705"/>
    </source>
</evidence>
<dbReference type="RefSeq" id="WP_282003577.1">
    <property type="nucleotide sequence ID" value="NZ_AP027151.1"/>
</dbReference>
<proteinExistence type="predicted"/>
<keyword evidence="3" id="KW-1185">Reference proteome</keyword>
<evidence type="ECO:0000313" key="2">
    <source>
        <dbReference type="EMBL" id="BDV42874.1"/>
    </source>
</evidence>
<name>A0ABM8EKF6_9BACT</name>
<dbReference type="Proteomes" id="UP001317705">
    <property type="component" value="Chromosome"/>
</dbReference>
<dbReference type="CDD" id="cd00586">
    <property type="entry name" value="4HBT"/>
    <property type="match status" value="1"/>
</dbReference>
<dbReference type="EMBL" id="AP027151">
    <property type="protein sequence ID" value="BDV42874.1"/>
    <property type="molecule type" value="Genomic_DNA"/>
</dbReference>
<keyword evidence="1" id="KW-0378">Hydrolase</keyword>